<evidence type="ECO:0000256" key="7">
    <source>
        <dbReference type="ARBA" id="ARBA00040545"/>
    </source>
</evidence>
<organism evidence="8">
    <name type="scientific">bioreactor metagenome</name>
    <dbReference type="NCBI Taxonomy" id="1076179"/>
    <lineage>
        <taxon>unclassified sequences</taxon>
        <taxon>metagenomes</taxon>
        <taxon>ecological metagenomes</taxon>
    </lineage>
</organism>
<keyword evidence="4" id="KW-0443">Lipid metabolism</keyword>
<dbReference type="AlphaFoldDB" id="A0A645IVN2"/>
<dbReference type="GO" id="GO:0005739">
    <property type="term" value="C:mitochondrion"/>
    <property type="evidence" value="ECO:0007669"/>
    <property type="project" value="UniProtKB-SubCell"/>
</dbReference>
<gene>
    <name evidence="8" type="primary">dpgD_3</name>
    <name evidence="8" type="ORF">SDC9_198885</name>
</gene>
<evidence type="ECO:0000256" key="4">
    <source>
        <dbReference type="ARBA" id="ARBA00023098"/>
    </source>
</evidence>
<reference evidence="8" key="1">
    <citation type="submission" date="2019-08" db="EMBL/GenBank/DDBJ databases">
        <authorList>
            <person name="Kucharzyk K."/>
            <person name="Murdoch R.W."/>
            <person name="Higgins S."/>
            <person name="Loffler F."/>
        </authorList>
    </citation>
    <scope>NUCLEOTIDE SEQUENCE</scope>
</reference>
<protein>
    <recommendedName>
        <fullName evidence="7">Enoyl-CoA hydratase domain-containing protein 3, mitochondrial</fullName>
    </recommendedName>
</protein>
<comment type="caution">
    <text evidence="8">The sequence shown here is derived from an EMBL/GenBank/DDBJ whole genome shotgun (WGS) entry which is preliminary data.</text>
</comment>
<keyword evidence="3" id="KW-0809">Transit peptide</keyword>
<dbReference type="Pfam" id="PF00378">
    <property type="entry name" value="ECH_1"/>
    <property type="match status" value="1"/>
</dbReference>
<dbReference type="PANTHER" id="PTHR43602:SF1">
    <property type="entry name" value="ENOYL-COA HYDRATASE DOMAIN-CONTAINING PROTEIN 3, MITOCHONDRIAL"/>
    <property type="match status" value="1"/>
</dbReference>
<keyword evidence="8" id="KW-0456">Lyase</keyword>
<evidence type="ECO:0000256" key="2">
    <source>
        <dbReference type="ARBA" id="ARBA00022832"/>
    </source>
</evidence>
<evidence type="ECO:0000256" key="3">
    <source>
        <dbReference type="ARBA" id="ARBA00022946"/>
    </source>
</evidence>
<accession>A0A645IVN2</accession>
<evidence type="ECO:0000256" key="6">
    <source>
        <dbReference type="ARBA" id="ARBA00037410"/>
    </source>
</evidence>
<keyword evidence="5" id="KW-0496">Mitochondrion</keyword>
<dbReference type="Gene3D" id="3.90.226.10">
    <property type="entry name" value="2-enoyl-CoA Hydratase, Chain A, domain 1"/>
    <property type="match status" value="1"/>
</dbReference>
<comment type="function">
    <text evidence="6">May play a role in fatty acid biosynthesis and insulin sensitivity.</text>
</comment>
<dbReference type="InterPro" id="IPR052377">
    <property type="entry name" value="Mitochondrial_ECH-domain"/>
</dbReference>
<evidence type="ECO:0000256" key="5">
    <source>
        <dbReference type="ARBA" id="ARBA00023128"/>
    </source>
</evidence>
<dbReference type="SUPFAM" id="SSF52096">
    <property type="entry name" value="ClpP/crotonase"/>
    <property type="match status" value="1"/>
</dbReference>
<keyword evidence="2" id="KW-0276">Fatty acid metabolism</keyword>
<dbReference type="InterPro" id="IPR014748">
    <property type="entry name" value="Enoyl-CoA_hydra_C"/>
</dbReference>
<dbReference type="InterPro" id="IPR001753">
    <property type="entry name" value="Enoyl-CoA_hydra/iso"/>
</dbReference>
<dbReference type="EMBL" id="VSSQ01116153">
    <property type="protein sequence ID" value="MPN51243.1"/>
    <property type="molecule type" value="Genomic_DNA"/>
</dbReference>
<dbReference type="CDD" id="cd06558">
    <property type="entry name" value="crotonase-like"/>
    <property type="match status" value="1"/>
</dbReference>
<evidence type="ECO:0000256" key="1">
    <source>
        <dbReference type="ARBA" id="ARBA00004173"/>
    </source>
</evidence>
<name>A0A645IVN2_9ZZZZ</name>
<dbReference type="GO" id="GO:0016836">
    <property type="term" value="F:hydro-lyase activity"/>
    <property type="evidence" value="ECO:0007669"/>
    <property type="project" value="TreeGrafter"/>
</dbReference>
<dbReference type="InterPro" id="IPR029045">
    <property type="entry name" value="ClpP/crotonase-like_dom_sf"/>
</dbReference>
<evidence type="ECO:0000313" key="8">
    <source>
        <dbReference type="EMBL" id="MPN51243.1"/>
    </source>
</evidence>
<dbReference type="Gene3D" id="1.10.12.10">
    <property type="entry name" value="Lyase 2-enoyl-coa Hydratase, Chain A, domain 2"/>
    <property type="match status" value="1"/>
</dbReference>
<proteinExistence type="predicted"/>
<sequence>MMLAIHKLPVPVIAKVHGMATAAGCQLVAQCDLAVATDDASFATSGIQYGLFCSTPSVPLVRNVPAKVAMEMLLTGEFIDAQAALEQGLLNRVAAPDQLDAEVEKLVAAIVSKPRTAVAMGKAVVYQHRELGLDAAYQLAGQTMAANMMDADAQEGARAFAEKRQPAWKA</sequence>
<dbReference type="PANTHER" id="PTHR43602">
    <property type="match status" value="1"/>
</dbReference>
<comment type="subcellular location">
    <subcellularLocation>
        <location evidence="1">Mitochondrion</location>
    </subcellularLocation>
</comment>
<dbReference type="GO" id="GO:0006631">
    <property type="term" value="P:fatty acid metabolic process"/>
    <property type="evidence" value="ECO:0007669"/>
    <property type="project" value="UniProtKB-KW"/>
</dbReference>